<feature type="transmembrane region" description="Helical" evidence="2">
    <location>
        <begin position="115"/>
        <end position="136"/>
    </location>
</feature>
<reference evidence="3 4" key="1">
    <citation type="journal article" date="2014" name="FEMS Microbiol. Ecol.">
        <title>Sphaerotilus natans encrusted with nanoball-shaped Fe(III) oxide minerals formed by nitrate-reducing mixotrophic Fe(II) oxidation.</title>
        <authorList>
            <person name="Park S."/>
            <person name="Kim D.H."/>
            <person name="Lee J.H."/>
            <person name="Hur H.G."/>
        </authorList>
    </citation>
    <scope>NUCLEOTIDE SEQUENCE [LARGE SCALE GENOMIC DNA]</scope>
    <source>
        <strain evidence="3 4">DSM 6575</strain>
    </source>
</reference>
<proteinExistence type="predicted"/>
<dbReference type="RefSeq" id="WP_081838151.1">
    <property type="nucleotide sequence ID" value="NZ_AZRA01000067.1"/>
</dbReference>
<feature type="region of interest" description="Disordered" evidence="1">
    <location>
        <begin position="1"/>
        <end position="32"/>
    </location>
</feature>
<comment type="caution">
    <text evidence="3">The sequence shown here is derived from an EMBL/GenBank/DDBJ whole genome shotgun (WGS) entry which is preliminary data.</text>
</comment>
<sequence>MNDAPAPSTHPNAAHPVDPIDPVDGQPRPPTPAVQRSRWLTFGLCLALVVLGLLWELVLAPTGRGTLAIKVLPLVLALPGLWRMRLYTYRWLSLAVWLYAAEGGVRVLGERGWGPALALTEIVLSVLLFGACAWHVRARLAAGRLLAAQEPAETAA</sequence>
<dbReference type="Pfam" id="PF09842">
    <property type="entry name" value="DUF2069"/>
    <property type="match status" value="1"/>
</dbReference>
<dbReference type="Proteomes" id="UP000026714">
    <property type="component" value="Unassembled WGS sequence"/>
</dbReference>
<evidence type="ECO:0000256" key="1">
    <source>
        <dbReference type="SAM" id="MobiDB-lite"/>
    </source>
</evidence>
<protein>
    <submittedName>
        <fullName evidence="3">Putative transmembrane protein</fullName>
    </submittedName>
</protein>
<keyword evidence="4" id="KW-1185">Reference proteome</keyword>
<keyword evidence="2 3" id="KW-0812">Transmembrane</keyword>
<name>A0A059KJZ0_9BURK</name>
<gene>
    <name evidence="3" type="ORF">X805_25980</name>
</gene>
<dbReference type="InterPro" id="IPR018643">
    <property type="entry name" value="DUF2069_membrane"/>
</dbReference>
<evidence type="ECO:0000313" key="4">
    <source>
        <dbReference type="Proteomes" id="UP000026714"/>
    </source>
</evidence>
<accession>A0A059KJZ0</accession>
<dbReference type="EMBL" id="AZRA01000067">
    <property type="protein sequence ID" value="KDB51776.1"/>
    <property type="molecule type" value="Genomic_DNA"/>
</dbReference>
<evidence type="ECO:0000256" key="2">
    <source>
        <dbReference type="SAM" id="Phobius"/>
    </source>
</evidence>
<dbReference type="AlphaFoldDB" id="A0A059KJZ0"/>
<dbReference type="STRING" id="34103.SAMN05421778_103159"/>
<dbReference type="eggNOG" id="COG3308">
    <property type="taxonomic scope" value="Bacteria"/>
</dbReference>
<feature type="transmembrane region" description="Helical" evidence="2">
    <location>
        <begin position="65"/>
        <end position="82"/>
    </location>
</feature>
<keyword evidence="2" id="KW-1133">Transmembrane helix</keyword>
<feature type="transmembrane region" description="Helical" evidence="2">
    <location>
        <begin position="39"/>
        <end position="59"/>
    </location>
</feature>
<organism evidence="3 4">
    <name type="scientific">Sphaerotilus natans subsp. natans DSM 6575</name>
    <dbReference type="NCBI Taxonomy" id="1286631"/>
    <lineage>
        <taxon>Bacteria</taxon>
        <taxon>Pseudomonadati</taxon>
        <taxon>Pseudomonadota</taxon>
        <taxon>Betaproteobacteria</taxon>
        <taxon>Burkholderiales</taxon>
        <taxon>Sphaerotilaceae</taxon>
        <taxon>Sphaerotilus</taxon>
    </lineage>
</organism>
<keyword evidence="2" id="KW-0472">Membrane</keyword>
<evidence type="ECO:0000313" key="3">
    <source>
        <dbReference type="EMBL" id="KDB51776.1"/>
    </source>
</evidence>